<reference evidence="7 8" key="1">
    <citation type="submission" date="2022-10" db="EMBL/GenBank/DDBJ databases">
        <title>Roseococcus glaciei nov., sp. nov., isolated from glacier.</title>
        <authorList>
            <person name="Liu Q."/>
            <person name="Xin Y.-H."/>
        </authorList>
    </citation>
    <scope>NUCLEOTIDE SEQUENCE [LARGE SCALE GENOMIC DNA]</scope>
    <source>
        <strain evidence="7 8">MDT2-1-1</strain>
    </source>
</reference>
<evidence type="ECO:0000259" key="6">
    <source>
        <dbReference type="Pfam" id="PF05433"/>
    </source>
</evidence>
<comment type="similarity">
    <text evidence="2">Belongs to the rickettsiale 17 kDa surface antigen family.</text>
</comment>
<comment type="subcellular location">
    <subcellularLocation>
        <location evidence="1">Cell outer membrane</location>
        <topology evidence="1">Lipid-anchor</topology>
    </subcellularLocation>
</comment>
<gene>
    <name evidence="7" type="ORF">OF850_21245</name>
</gene>
<proteinExistence type="inferred from homology"/>
<dbReference type="InterPro" id="IPR008816">
    <property type="entry name" value="Gly_zipper_2TM_dom"/>
</dbReference>
<evidence type="ECO:0000256" key="4">
    <source>
        <dbReference type="ARBA" id="ARBA00023288"/>
    </source>
</evidence>
<dbReference type="Proteomes" id="UP001526430">
    <property type="component" value="Unassembled WGS sequence"/>
</dbReference>
<evidence type="ECO:0000313" key="7">
    <source>
        <dbReference type="EMBL" id="MCW8088125.1"/>
    </source>
</evidence>
<feature type="chain" id="PRO_5045525020" description="17 kDa surface antigen" evidence="5">
    <location>
        <begin position="24"/>
        <end position="168"/>
    </location>
</feature>
<evidence type="ECO:0000256" key="3">
    <source>
        <dbReference type="ARBA" id="ARBA00015281"/>
    </source>
</evidence>
<dbReference type="Pfam" id="PF05433">
    <property type="entry name" value="Rick_17kDa_Anti"/>
    <property type="match status" value="1"/>
</dbReference>
<dbReference type="RefSeq" id="WP_301592329.1">
    <property type="nucleotide sequence ID" value="NZ_JAPFQI010000027.1"/>
</dbReference>
<keyword evidence="4" id="KW-0449">Lipoprotein</keyword>
<sequence>MPRPSHLLLLPVALLALSAAACAPQAMNSTVPTYAVGQVGRLEYGTIVGARPVNLQAPNTGIGGVTGGVAGGVIGSTIGGDWRARAVGGVLGAALGAVGGTLIEGAAGAGQGVEFVVRLDRSGSDVTVVQTNEEGFQVGERVAISLGDRARLIRAAGPAPMVPTPVWR</sequence>
<evidence type="ECO:0000256" key="5">
    <source>
        <dbReference type="SAM" id="SignalP"/>
    </source>
</evidence>
<organism evidence="7 8">
    <name type="scientific">Sabulicella glaciei</name>
    <dbReference type="NCBI Taxonomy" id="2984948"/>
    <lineage>
        <taxon>Bacteria</taxon>
        <taxon>Pseudomonadati</taxon>
        <taxon>Pseudomonadota</taxon>
        <taxon>Alphaproteobacteria</taxon>
        <taxon>Acetobacterales</taxon>
        <taxon>Acetobacteraceae</taxon>
        <taxon>Sabulicella</taxon>
    </lineage>
</organism>
<keyword evidence="5" id="KW-0732">Signal</keyword>
<comment type="caution">
    <text evidence="7">The sequence shown here is derived from an EMBL/GenBank/DDBJ whole genome shotgun (WGS) entry which is preliminary data.</text>
</comment>
<evidence type="ECO:0000256" key="1">
    <source>
        <dbReference type="ARBA" id="ARBA00004459"/>
    </source>
</evidence>
<dbReference type="EMBL" id="JAPFQI010000027">
    <property type="protein sequence ID" value="MCW8088125.1"/>
    <property type="molecule type" value="Genomic_DNA"/>
</dbReference>
<feature type="signal peptide" evidence="5">
    <location>
        <begin position="1"/>
        <end position="23"/>
    </location>
</feature>
<dbReference type="PROSITE" id="PS51257">
    <property type="entry name" value="PROKAR_LIPOPROTEIN"/>
    <property type="match status" value="1"/>
</dbReference>
<protein>
    <recommendedName>
        <fullName evidence="3">17 kDa surface antigen</fullName>
    </recommendedName>
</protein>
<name>A0ABT3P123_9PROT</name>
<feature type="domain" description="Glycine zipper 2TM" evidence="6">
    <location>
        <begin position="62"/>
        <end position="103"/>
    </location>
</feature>
<keyword evidence="8" id="KW-1185">Reference proteome</keyword>
<evidence type="ECO:0000313" key="8">
    <source>
        <dbReference type="Proteomes" id="UP001526430"/>
    </source>
</evidence>
<accession>A0ABT3P123</accession>
<evidence type="ECO:0000256" key="2">
    <source>
        <dbReference type="ARBA" id="ARBA00008681"/>
    </source>
</evidence>